<dbReference type="GO" id="GO:0005509">
    <property type="term" value="F:calcium ion binding"/>
    <property type="evidence" value="ECO:0007669"/>
    <property type="project" value="InterPro"/>
</dbReference>
<dbReference type="InParanoid" id="A0A316V6X9"/>
<protein>
    <recommendedName>
        <fullName evidence="2">EF-hand domain-containing protein</fullName>
    </recommendedName>
</protein>
<proteinExistence type="predicted"/>
<dbReference type="OrthoDB" id="26525at2759"/>
<organism evidence="3 4">
    <name type="scientific">Meira miltonrushii</name>
    <dbReference type="NCBI Taxonomy" id="1280837"/>
    <lineage>
        <taxon>Eukaryota</taxon>
        <taxon>Fungi</taxon>
        <taxon>Dikarya</taxon>
        <taxon>Basidiomycota</taxon>
        <taxon>Ustilaginomycotina</taxon>
        <taxon>Exobasidiomycetes</taxon>
        <taxon>Exobasidiales</taxon>
        <taxon>Brachybasidiaceae</taxon>
        <taxon>Meira</taxon>
    </lineage>
</organism>
<keyword evidence="4" id="KW-1185">Reference proteome</keyword>
<dbReference type="SUPFAM" id="SSF47473">
    <property type="entry name" value="EF-hand"/>
    <property type="match status" value="1"/>
</dbReference>
<gene>
    <name evidence="3" type="ORF">FA14DRAFT_162866</name>
</gene>
<accession>A0A316V6X9</accession>
<dbReference type="GO" id="GO:0043226">
    <property type="term" value="C:organelle"/>
    <property type="evidence" value="ECO:0007669"/>
    <property type="project" value="UniProtKB-ARBA"/>
</dbReference>
<dbReference type="PROSITE" id="PS50222">
    <property type="entry name" value="EF_HAND_2"/>
    <property type="match status" value="1"/>
</dbReference>
<dbReference type="Proteomes" id="UP000245771">
    <property type="component" value="Unassembled WGS sequence"/>
</dbReference>
<dbReference type="STRING" id="1280837.A0A316V6X9"/>
<evidence type="ECO:0000259" key="2">
    <source>
        <dbReference type="PROSITE" id="PS50222"/>
    </source>
</evidence>
<feature type="domain" description="EF-hand" evidence="2">
    <location>
        <begin position="21"/>
        <end position="56"/>
    </location>
</feature>
<sequence>MHRRYYHPRTSDNHTVFWSELTEAEFQNLISEVDSDGVGTIDFPDFLAVRMREREDRDKGKEIEDAFKVLTKIAMDSSTVSNCIML</sequence>
<dbReference type="InterPro" id="IPR011992">
    <property type="entry name" value="EF-hand-dom_pair"/>
</dbReference>
<evidence type="ECO:0000313" key="4">
    <source>
        <dbReference type="Proteomes" id="UP000245771"/>
    </source>
</evidence>
<dbReference type="Gene3D" id="1.10.238.10">
    <property type="entry name" value="EF-hand"/>
    <property type="match status" value="1"/>
</dbReference>
<dbReference type="FunFam" id="1.10.238.10:FF:000178">
    <property type="entry name" value="Calmodulin-2 A"/>
    <property type="match status" value="1"/>
</dbReference>
<dbReference type="RefSeq" id="XP_025351517.1">
    <property type="nucleotide sequence ID" value="XM_025499780.1"/>
</dbReference>
<dbReference type="EMBL" id="KZ819617">
    <property type="protein sequence ID" value="PWN31215.1"/>
    <property type="molecule type" value="Genomic_DNA"/>
</dbReference>
<evidence type="ECO:0000313" key="3">
    <source>
        <dbReference type="EMBL" id="PWN31215.1"/>
    </source>
</evidence>
<name>A0A316V6X9_9BASI</name>
<dbReference type="GeneID" id="37021561"/>
<keyword evidence="1" id="KW-0677">Repeat</keyword>
<dbReference type="InterPro" id="IPR002048">
    <property type="entry name" value="EF_hand_dom"/>
</dbReference>
<evidence type="ECO:0000256" key="1">
    <source>
        <dbReference type="ARBA" id="ARBA00022737"/>
    </source>
</evidence>
<dbReference type="AlphaFoldDB" id="A0A316V6X9"/>
<reference evidence="3 4" key="1">
    <citation type="journal article" date="2018" name="Mol. Biol. Evol.">
        <title>Broad Genomic Sampling Reveals a Smut Pathogenic Ancestry of the Fungal Clade Ustilaginomycotina.</title>
        <authorList>
            <person name="Kijpornyongpan T."/>
            <person name="Mondo S.J."/>
            <person name="Barry K."/>
            <person name="Sandor L."/>
            <person name="Lee J."/>
            <person name="Lipzen A."/>
            <person name="Pangilinan J."/>
            <person name="LaButti K."/>
            <person name="Hainaut M."/>
            <person name="Henrissat B."/>
            <person name="Grigoriev I.V."/>
            <person name="Spatafora J.W."/>
            <person name="Aime M.C."/>
        </authorList>
    </citation>
    <scope>NUCLEOTIDE SEQUENCE [LARGE SCALE GENOMIC DNA]</scope>
    <source>
        <strain evidence="3 4">MCA 3882</strain>
    </source>
</reference>